<protein>
    <submittedName>
        <fullName evidence="1">Tropinone reductase</fullName>
    </submittedName>
</protein>
<evidence type="ECO:0000313" key="1">
    <source>
        <dbReference type="EMBL" id="KAJ4725723.1"/>
    </source>
</evidence>
<evidence type="ECO:0000313" key="2">
    <source>
        <dbReference type="Proteomes" id="UP001164539"/>
    </source>
</evidence>
<organism evidence="1 2">
    <name type="scientific">Melia azedarach</name>
    <name type="common">Chinaberry tree</name>
    <dbReference type="NCBI Taxonomy" id="155640"/>
    <lineage>
        <taxon>Eukaryota</taxon>
        <taxon>Viridiplantae</taxon>
        <taxon>Streptophyta</taxon>
        <taxon>Embryophyta</taxon>
        <taxon>Tracheophyta</taxon>
        <taxon>Spermatophyta</taxon>
        <taxon>Magnoliopsida</taxon>
        <taxon>eudicotyledons</taxon>
        <taxon>Gunneridae</taxon>
        <taxon>Pentapetalae</taxon>
        <taxon>rosids</taxon>
        <taxon>malvids</taxon>
        <taxon>Sapindales</taxon>
        <taxon>Meliaceae</taxon>
        <taxon>Melia</taxon>
    </lineage>
</organism>
<sequence length="273" mass="29617">MGEADSYVYGCSRHNRWSLQGVTALVTGGTRGLGLAVVEELAELGAIVHTCSRNEEELNECVLKLEMKGFKVTGSVCDVSSRADRDMLMNRVSSLFNGKLDVFVNNVGTSVLKQTLDYNAEDFSFVMATNFESAFHLCQLAHPLLKASGTASIVLMSSALGVVSANVGTVYSATKGAMNQLAKNLACEWAKDNIRTNSVAPWYIRTSFTEPLLGNEKFMEEVKRRTPVGRTGEPREVSSLVAFLCMPGASYITGQTICVDGGFTVNGFFFQNT</sequence>
<comment type="caution">
    <text evidence="1">The sequence shown here is derived from an EMBL/GenBank/DDBJ whole genome shotgun (WGS) entry which is preliminary data.</text>
</comment>
<accession>A0ACC1YRR7</accession>
<gene>
    <name evidence="1" type="ORF">OWV82_004549</name>
</gene>
<proteinExistence type="predicted"/>
<keyword evidence="2" id="KW-1185">Reference proteome</keyword>
<name>A0ACC1YRR7_MELAZ</name>
<dbReference type="Proteomes" id="UP001164539">
    <property type="component" value="Chromosome 2"/>
</dbReference>
<reference evidence="1 2" key="1">
    <citation type="journal article" date="2023" name="Science">
        <title>Complex scaffold remodeling in plant triterpene biosynthesis.</title>
        <authorList>
            <person name="De La Pena R."/>
            <person name="Hodgson H."/>
            <person name="Liu J.C."/>
            <person name="Stephenson M.J."/>
            <person name="Martin A.C."/>
            <person name="Owen C."/>
            <person name="Harkess A."/>
            <person name="Leebens-Mack J."/>
            <person name="Jimenez L.E."/>
            <person name="Osbourn A."/>
            <person name="Sattely E.S."/>
        </authorList>
    </citation>
    <scope>NUCLEOTIDE SEQUENCE [LARGE SCALE GENOMIC DNA]</scope>
    <source>
        <strain evidence="2">cv. JPN11</strain>
        <tissue evidence="1">Leaf</tissue>
    </source>
</reference>
<dbReference type="EMBL" id="CM051395">
    <property type="protein sequence ID" value="KAJ4725723.1"/>
    <property type="molecule type" value="Genomic_DNA"/>
</dbReference>